<dbReference type="Pfam" id="PF13609">
    <property type="entry name" value="Porin_4"/>
    <property type="match status" value="1"/>
</dbReference>
<keyword evidence="8" id="KW-0626">Porin</keyword>
<dbReference type="PANTHER" id="PTHR34501">
    <property type="entry name" value="PROTEIN YDDL-RELATED"/>
    <property type="match status" value="1"/>
</dbReference>
<dbReference type="InterPro" id="IPR033900">
    <property type="entry name" value="Gram_neg_porin_domain"/>
</dbReference>
<gene>
    <name evidence="13" type="ORF">MUN46_010275</name>
</gene>
<evidence type="ECO:0000256" key="11">
    <source>
        <dbReference type="SAM" id="SignalP"/>
    </source>
</evidence>
<keyword evidence="3" id="KW-0813">Transport</keyword>
<evidence type="ECO:0000256" key="5">
    <source>
        <dbReference type="ARBA" id="ARBA00022692"/>
    </source>
</evidence>
<evidence type="ECO:0000256" key="8">
    <source>
        <dbReference type="ARBA" id="ARBA00023114"/>
    </source>
</evidence>
<dbReference type="SUPFAM" id="SSF56935">
    <property type="entry name" value="Porins"/>
    <property type="match status" value="1"/>
</dbReference>
<accession>A0ABT7IPJ6</accession>
<evidence type="ECO:0000256" key="1">
    <source>
        <dbReference type="ARBA" id="ARBA00004571"/>
    </source>
</evidence>
<keyword evidence="9" id="KW-0472">Membrane</keyword>
<dbReference type="InterPro" id="IPR050298">
    <property type="entry name" value="Gram-neg_bact_OMP"/>
</dbReference>
<evidence type="ECO:0000256" key="10">
    <source>
        <dbReference type="ARBA" id="ARBA00023237"/>
    </source>
</evidence>
<dbReference type="CDD" id="cd00342">
    <property type="entry name" value="gram_neg_porins"/>
    <property type="match status" value="1"/>
</dbReference>
<keyword evidence="10" id="KW-0998">Cell outer membrane</keyword>
<evidence type="ECO:0000259" key="12">
    <source>
        <dbReference type="Pfam" id="PF13609"/>
    </source>
</evidence>
<dbReference type="Proteomes" id="UP001165481">
    <property type="component" value="Unassembled WGS sequence"/>
</dbReference>
<evidence type="ECO:0000313" key="13">
    <source>
        <dbReference type="EMBL" id="MDL2060320.1"/>
    </source>
</evidence>
<keyword evidence="14" id="KW-1185">Reference proteome</keyword>
<dbReference type="InterPro" id="IPR023614">
    <property type="entry name" value="Porin_dom_sf"/>
</dbReference>
<protein>
    <submittedName>
        <fullName evidence="13">Porin</fullName>
    </submittedName>
</protein>
<dbReference type="Gene3D" id="2.40.160.10">
    <property type="entry name" value="Porin"/>
    <property type="match status" value="1"/>
</dbReference>
<dbReference type="EMBL" id="JAKZJU020000001">
    <property type="protein sequence ID" value="MDL2060320.1"/>
    <property type="molecule type" value="Genomic_DNA"/>
</dbReference>
<sequence length="379" mass="40856">MKRNLIAAALLSGFAGAALAAPSVTLYGLIDTSLSYVHTHSDVKGVDSTDTFSMENGQEFGSRWGLRGTERFDSGVTVGFTLESGFESDTGLSDTKQNDRLFGREASLSVSGRYGTLWAGRLPIFGSVLGANGLFRAIDPIFANYTSGLGSGFATASSWTRVDNALSYRSPTFAGFTGYAMYSFKNDAKVNTAYAENKAAVDRYGSLAVRYKGDNLEAVLVADTTLWGNATYGHADDGWTVTLGGNYKFSNGLKLIAFGQYFDKMFHNANARAGVVRSGLMAFTNNAGYGQVDGWGASLGVNYPLFGGTVKFAVNYRDMDNQTGYDFNRWTVAGAYDYELSKRTSLYALAGFSQEKIKKNGESVKPNGCQATVGLLHRF</sequence>
<reference evidence="13" key="1">
    <citation type="submission" date="2023-03" db="EMBL/GenBank/DDBJ databases">
        <title>Mesosutterella sp. nov. isolated from porcine feces.</title>
        <authorList>
            <person name="Yu S."/>
        </authorList>
    </citation>
    <scope>NUCLEOTIDE SEQUENCE</scope>
    <source>
        <strain evidence="13">AGMB02718</strain>
    </source>
</reference>
<proteinExistence type="predicted"/>
<comment type="caution">
    <text evidence="13">The sequence shown here is derived from an EMBL/GenBank/DDBJ whole genome shotgun (WGS) entry which is preliminary data.</text>
</comment>
<keyword evidence="6 11" id="KW-0732">Signal</keyword>
<dbReference type="RefSeq" id="WP_243377419.1">
    <property type="nucleotide sequence ID" value="NZ_JAKZJU020000001.1"/>
</dbReference>
<keyword evidence="7" id="KW-0406">Ion transport</keyword>
<keyword evidence="5" id="KW-0812">Transmembrane</keyword>
<evidence type="ECO:0000313" key="14">
    <source>
        <dbReference type="Proteomes" id="UP001165481"/>
    </source>
</evidence>
<comment type="subunit">
    <text evidence="2">Homotrimer.</text>
</comment>
<comment type="subcellular location">
    <subcellularLocation>
        <location evidence="1">Cell outer membrane</location>
        <topology evidence="1">Multi-pass membrane protein</topology>
    </subcellularLocation>
</comment>
<organism evidence="13 14">
    <name type="scientific">Mesosutterella faecium</name>
    <dbReference type="NCBI Taxonomy" id="2925194"/>
    <lineage>
        <taxon>Bacteria</taxon>
        <taxon>Pseudomonadati</taxon>
        <taxon>Pseudomonadota</taxon>
        <taxon>Betaproteobacteria</taxon>
        <taxon>Burkholderiales</taxon>
        <taxon>Sutterellaceae</taxon>
        <taxon>Mesosutterella</taxon>
    </lineage>
</organism>
<evidence type="ECO:0000256" key="4">
    <source>
        <dbReference type="ARBA" id="ARBA00022452"/>
    </source>
</evidence>
<evidence type="ECO:0000256" key="2">
    <source>
        <dbReference type="ARBA" id="ARBA00011233"/>
    </source>
</evidence>
<evidence type="ECO:0000256" key="3">
    <source>
        <dbReference type="ARBA" id="ARBA00022448"/>
    </source>
</evidence>
<dbReference type="PANTHER" id="PTHR34501:SF9">
    <property type="entry name" value="MAJOR OUTER MEMBRANE PROTEIN P.IA"/>
    <property type="match status" value="1"/>
</dbReference>
<name>A0ABT7IPJ6_9BURK</name>
<feature type="signal peptide" evidence="11">
    <location>
        <begin position="1"/>
        <end position="20"/>
    </location>
</feature>
<evidence type="ECO:0000256" key="9">
    <source>
        <dbReference type="ARBA" id="ARBA00023136"/>
    </source>
</evidence>
<feature type="domain" description="Porin" evidence="12">
    <location>
        <begin position="7"/>
        <end position="354"/>
    </location>
</feature>
<evidence type="ECO:0000256" key="6">
    <source>
        <dbReference type="ARBA" id="ARBA00022729"/>
    </source>
</evidence>
<evidence type="ECO:0000256" key="7">
    <source>
        <dbReference type="ARBA" id="ARBA00023065"/>
    </source>
</evidence>
<keyword evidence="4" id="KW-1134">Transmembrane beta strand</keyword>
<feature type="chain" id="PRO_5046508881" evidence="11">
    <location>
        <begin position="21"/>
        <end position="379"/>
    </location>
</feature>